<gene>
    <name evidence="8" type="ORF">GGQ83_003362</name>
</gene>
<feature type="transmembrane region" description="Helical" evidence="6">
    <location>
        <begin position="50"/>
        <end position="68"/>
    </location>
</feature>
<dbReference type="InterPro" id="IPR016174">
    <property type="entry name" value="Di-haem_cyt_TM"/>
</dbReference>
<protein>
    <submittedName>
        <fullName evidence="8">Cytochrome b</fullName>
    </submittedName>
</protein>
<comment type="caution">
    <text evidence="8">The sequence shown here is derived from an EMBL/GenBank/DDBJ whole genome shotgun (WGS) entry which is preliminary data.</text>
</comment>
<accession>A0A840AIK5</accession>
<evidence type="ECO:0000256" key="5">
    <source>
        <dbReference type="ARBA" id="ARBA00023136"/>
    </source>
</evidence>
<feature type="transmembrane region" description="Helical" evidence="6">
    <location>
        <begin position="107"/>
        <end position="130"/>
    </location>
</feature>
<organism evidence="8 9">
    <name type="scientific">Roseococcus suduntuyensis</name>
    <dbReference type="NCBI Taxonomy" id="455361"/>
    <lineage>
        <taxon>Bacteria</taxon>
        <taxon>Pseudomonadati</taxon>
        <taxon>Pseudomonadota</taxon>
        <taxon>Alphaproteobacteria</taxon>
        <taxon>Acetobacterales</taxon>
        <taxon>Roseomonadaceae</taxon>
        <taxon>Roseococcus</taxon>
    </lineage>
</organism>
<dbReference type="Proteomes" id="UP000553193">
    <property type="component" value="Unassembled WGS sequence"/>
</dbReference>
<evidence type="ECO:0000313" key="9">
    <source>
        <dbReference type="Proteomes" id="UP000553193"/>
    </source>
</evidence>
<dbReference type="AlphaFoldDB" id="A0A840AIK5"/>
<dbReference type="PANTHER" id="PTHR30485">
    <property type="entry name" value="NI/FE-HYDROGENASE 1 B-TYPE CYTOCHROME SUBUNIT"/>
    <property type="match status" value="1"/>
</dbReference>
<dbReference type="InterPro" id="IPR011577">
    <property type="entry name" value="Cyt_b561_bac/Ni-Hgenase"/>
</dbReference>
<evidence type="ECO:0000256" key="6">
    <source>
        <dbReference type="SAM" id="Phobius"/>
    </source>
</evidence>
<dbReference type="PANTHER" id="PTHR30485:SF2">
    <property type="entry name" value="BLL0597 PROTEIN"/>
    <property type="match status" value="1"/>
</dbReference>
<dbReference type="GO" id="GO:0020037">
    <property type="term" value="F:heme binding"/>
    <property type="evidence" value="ECO:0007669"/>
    <property type="project" value="TreeGrafter"/>
</dbReference>
<name>A0A840AIK5_9PROT</name>
<evidence type="ECO:0000259" key="7">
    <source>
        <dbReference type="Pfam" id="PF01292"/>
    </source>
</evidence>
<dbReference type="GO" id="GO:0005886">
    <property type="term" value="C:plasma membrane"/>
    <property type="evidence" value="ECO:0007669"/>
    <property type="project" value="UniProtKB-SubCell"/>
</dbReference>
<dbReference type="Gene3D" id="1.20.950.20">
    <property type="entry name" value="Transmembrane di-heme cytochromes, Chain C"/>
    <property type="match status" value="1"/>
</dbReference>
<keyword evidence="9" id="KW-1185">Reference proteome</keyword>
<evidence type="ECO:0000256" key="3">
    <source>
        <dbReference type="ARBA" id="ARBA00022692"/>
    </source>
</evidence>
<dbReference type="GO" id="GO:0009055">
    <property type="term" value="F:electron transfer activity"/>
    <property type="evidence" value="ECO:0007669"/>
    <property type="project" value="InterPro"/>
</dbReference>
<feature type="transmembrane region" description="Helical" evidence="6">
    <location>
        <begin position="150"/>
        <end position="176"/>
    </location>
</feature>
<dbReference type="SUPFAM" id="SSF81342">
    <property type="entry name" value="Transmembrane di-heme cytochromes"/>
    <property type="match status" value="1"/>
</dbReference>
<dbReference type="RefSeq" id="WP_184386118.1">
    <property type="nucleotide sequence ID" value="NZ_JACIDJ010000007.1"/>
</dbReference>
<dbReference type="EMBL" id="JACIDJ010000007">
    <property type="protein sequence ID" value="MBB3899895.1"/>
    <property type="molecule type" value="Genomic_DNA"/>
</dbReference>
<keyword evidence="2" id="KW-1003">Cell membrane</keyword>
<dbReference type="GO" id="GO:0022904">
    <property type="term" value="P:respiratory electron transport chain"/>
    <property type="evidence" value="ECO:0007669"/>
    <property type="project" value="InterPro"/>
</dbReference>
<keyword evidence="3 6" id="KW-0812">Transmembrane</keyword>
<feature type="transmembrane region" description="Helical" evidence="6">
    <location>
        <begin position="204"/>
        <end position="224"/>
    </location>
</feature>
<comment type="subcellular location">
    <subcellularLocation>
        <location evidence="1">Cell membrane</location>
        <topology evidence="1">Multi-pass membrane protein</topology>
    </subcellularLocation>
</comment>
<sequence>MNDTDPRTPAPETEVRVWDGWIRLWHWSIVFLIPFSYLTARAHRMDWHQWSGYALLTLVSFRILWGLVGSEPARFRTFLSTPAAALRHLGKLRRETGPDRELTHNPAGAWMVALLVPLLFVQAASGLFVYDQIFTYGPLARQVSPETQDWATWVHIRAINVIFAVIVLHIMAIAWYRLFPGHDLVRAMMIGTKPMPAGTRQPRMAPVALGVVLFALCAGVVLYIRGFGDY</sequence>
<dbReference type="Pfam" id="PF01292">
    <property type="entry name" value="Ni_hydr_CYTB"/>
    <property type="match status" value="1"/>
</dbReference>
<proteinExistence type="predicted"/>
<evidence type="ECO:0000256" key="2">
    <source>
        <dbReference type="ARBA" id="ARBA00022475"/>
    </source>
</evidence>
<evidence type="ECO:0000256" key="4">
    <source>
        <dbReference type="ARBA" id="ARBA00022989"/>
    </source>
</evidence>
<keyword evidence="5 6" id="KW-0472">Membrane</keyword>
<feature type="transmembrane region" description="Helical" evidence="6">
    <location>
        <begin position="20"/>
        <end position="38"/>
    </location>
</feature>
<dbReference type="InterPro" id="IPR051542">
    <property type="entry name" value="Hydrogenase_cytochrome"/>
</dbReference>
<keyword evidence="4 6" id="KW-1133">Transmembrane helix</keyword>
<evidence type="ECO:0000313" key="8">
    <source>
        <dbReference type="EMBL" id="MBB3899895.1"/>
    </source>
</evidence>
<evidence type="ECO:0000256" key="1">
    <source>
        <dbReference type="ARBA" id="ARBA00004651"/>
    </source>
</evidence>
<reference evidence="8 9" key="1">
    <citation type="submission" date="2020-08" db="EMBL/GenBank/DDBJ databases">
        <title>Genomic Encyclopedia of Type Strains, Phase IV (KMG-IV): sequencing the most valuable type-strain genomes for metagenomic binning, comparative biology and taxonomic classification.</title>
        <authorList>
            <person name="Goeker M."/>
        </authorList>
    </citation>
    <scope>NUCLEOTIDE SEQUENCE [LARGE SCALE GENOMIC DNA]</scope>
    <source>
        <strain evidence="8 9">DSM 19979</strain>
    </source>
</reference>
<feature type="domain" description="Cytochrome b561 bacterial/Ni-hydrogenase" evidence="7">
    <location>
        <begin position="17"/>
        <end position="189"/>
    </location>
</feature>